<dbReference type="InterPro" id="IPR033985">
    <property type="entry name" value="SusD-like_N"/>
</dbReference>
<sequence>MKLFHIIFSSLALGSLVAFTSCESLDQSPSDYFASSNFWRDNAQVSGYMTGLNSYLRSAYGDNFTMGEIRGGLLGNGDDGTGVSVFGESMNNQTIIKQDLREDNAMFNNWNNIYSYIVRVNLAIQQIPNCSFLSDKQKALFLAQAYGMRAYYYFFLYRTWGNVPLVTDVAITDGEVSAARLSRPRTNASEIMKLLKTDIDESEKQYTAAGSNGWQDQYNWSLYATLILKANIYTWAAKVTTGDQAATGQSDLQTAKTALQTIISSGKFKLMPEFYQAFRPDFKASNKENILAVPFNQTDKVYFPNISQALAQANFFTTGFTLDNQPLTLDKTQTYGTYTLINGLLRYQYKESFWRSFDEKDTRRDATFFAVKTDTKKEATGANFGVLVPKFSGTYSTNEGTHYLDADGPIFRYAEVLLLMAEVENDLGGDPSPYINEIRARAFHGSEYTPYTKQSQYENTKAILAEDDKEFVFEGKRWFNLIRMTDANGQSLVFDSSVNYPFIPGAMGSEGPILNTADAYKVLWPLSTSTMNNDHALKQTAGYTTAFER</sequence>
<comment type="similarity">
    <text evidence="2">Belongs to the SusD family.</text>
</comment>
<dbReference type="Pfam" id="PF07980">
    <property type="entry name" value="SusD_RagB"/>
    <property type="match status" value="1"/>
</dbReference>
<accession>F8NBR3</accession>
<evidence type="ECO:0000313" key="9">
    <source>
        <dbReference type="EMBL" id="EGN55939.1"/>
    </source>
</evidence>
<dbReference type="Proteomes" id="UP000002772">
    <property type="component" value="Unassembled WGS sequence"/>
</dbReference>
<dbReference type="InterPro" id="IPR012944">
    <property type="entry name" value="SusD_RagB_dom"/>
</dbReference>
<evidence type="ECO:0000256" key="5">
    <source>
        <dbReference type="ARBA" id="ARBA00023237"/>
    </source>
</evidence>
<dbReference type="InterPro" id="IPR011990">
    <property type="entry name" value="TPR-like_helical_dom_sf"/>
</dbReference>
<dbReference type="AlphaFoldDB" id="F8NBR3"/>
<evidence type="ECO:0000256" key="1">
    <source>
        <dbReference type="ARBA" id="ARBA00004442"/>
    </source>
</evidence>
<dbReference type="eggNOG" id="COG0702">
    <property type="taxonomic scope" value="Bacteria"/>
</dbReference>
<evidence type="ECO:0000256" key="4">
    <source>
        <dbReference type="ARBA" id="ARBA00023136"/>
    </source>
</evidence>
<comment type="subcellular location">
    <subcellularLocation>
        <location evidence="1">Cell outer membrane</location>
    </subcellularLocation>
</comment>
<dbReference type="OrthoDB" id="1016139at2"/>
<feature type="domain" description="RagB/SusD" evidence="7">
    <location>
        <begin position="360"/>
        <end position="543"/>
    </location>
</feature>
<keyword evidence="5" id="KW-0998">Cell outer membrane</keyword>
<feature type="chain" id="PRO_5003375580" evidence="6">
    <location>
        <begin position="21"/>
        <end position="549"/>
    </location>
</feature>
<gene>
    <name evidence="9" type="ORF">Premu_0457</name>
</gene>
<evidence type="ECO:0000256" key="3">
    <source>
        <dbReference type="ARBA" id="ARBA00022729"/>
    </source>
</evidence>
<dbReference type="STRING" id="688246.Premu_0457"/>
<evidence type="ECO:0000256" key="6">
    <source>
        <dbReference type="SAM" id="SignalP"/>
    </source>
</evidence>
<protein>
    <submittedName>
        <fullName evidence="9">RagB/SusD domain-containing protein</fullName>
    </submittedName>
</protein>
<feature type="domain" description="SusD-like N-terminal" evidence="8">
    <location>
        <begin position="87"/>
        <end position="172"/>
    </location>
</feature>
<reference evidence="10" key="1">
    <citation type="journal article" date="2011" name="Stand. Genomic Sci.">
        <title>Non-contiguous finished genome sequence of the opportunistic oral pathogen Prevotella multisaccharivorax type strain (PPPA20).</title>
        <authorList>
            <person name="Pati A."/>
            <person name="Gronow S."/>
            <person name="Lu M."/>
            <person name="Lapidus A."/>
            <person name="Nolan M."/>
            <person name="Lucas S."/>
            <person name="Hammon N."/>
            <person name="Deshpande S."/>
            <person name="Cheng J.F."/>
            <person name="Tapia R."/>
            <person name="Han C."/>
            <person name="Goodwin L."/>
            <person name="Pitluck S."/>
            <person name="Liolios K."/>
            <person name="Pagani I."/>
            <person name="Mavromatis K."/>
            <person name="Mikhailova N."/>
            <person name="Huntemann M."/>
            <person name="Chen A."/>
            <person name="Palaniappan K."/>
            <person name="Land M."/>
            <person name="Hauser L."/>
            <person name="Detter J.C."/>
            <person name="Brambilla E.M."/>
            <person name="Rohde M."/>
            <person name="Goker M."/>
            <person name="Woyke T."/>
            <person name="Bristow J."/>
            <person name="Eisen J.A."/>
            <person name="Markowitz V."/>
            <person name="Hugenholtz P."/>
            <person name="Kyrpides N.C."/>
            <person name="Klenk H.P."/>
            <person name="Ivanova N."/>
        </authorList>
    </citation>
    <scope>NUCLEOTIDE SEQUENCE [LARGE SCALE GENOMIC DNA]</scope>
    <source>
        <strain evidence="10">DSM 17128</strain>
    </source>
</reference>
<evidence type="ECO:0000259" key="8">
    <source>
        <dbReference type="Pfam" id="PF14322"/>
    </source>
</evidence>
<dbReference type="HOGENOM" id="CLU_015553_1_3_10"/>
<dbReference type="Gene3D" id="1.25.40.390">
    <property type="match status" value="1"/>
</dbReference>
<feature type="signal peptide" evidence="6">
    <location>
        <begin position="1"/>
        <end position="20"/>
    </location>
</feature>
<keyword evidence="3 6" id="KW-0732">Signal</keyword>
<organism evidence="9 10">
    <name type="scientific">Hallella multisaccharivorax DSM 17128</name>
    <dbReference type="NCBI Taxonomy" id="688246"/>
    <lineage>
        <taxon>Bacteria</taxon>
        <taxon>Pseudomonadati</taxon>
        <taxon>Bacteroidota</taxon>
        <taxon>Bacteroidia</taxon>
        <taxon>Bacteroidales</taxon>
        <taxon>Prevotellaceae</taxon>
        <taxon>Hallella</taxon>
    </lineage>
</organism>
<dbReference type="PROSITE" id="PS51257">
    <property type="entry name" value="PROKAR_LIPOPROTEIN"/>
    <property type="match status" value="1"/>
</dbReference>
<evidence type="ECO:0000313" key="10">
    <source>
        <dbReference type="Proteomes" id="UP000002772"/>
    </source>
</evidence>
<dbReference type="Pfam" id="PF14322">
    <property type="entry name" value="SusD-like_3"/>
    <property type="match status" value="1"/>
</dbReference>
<keyword evidence="10" id="KW-1185">Reference proteome</keyword>
<dbReference type="SUPFAM" id="SSF48452">
    <property type="entry name" value="TPR-like"/>
    <property type="match status" value="1"/>
</dbReference>
<name>F8NBR3_9BACT</name>
<dbReference type="GO" id="GO:0009279">
    <property type="term" value="C:cell outer membrane"/>
    <property type="evidence" value="ECO:0007669"/>
    <property type="project" value="UniProtKB-SubCell"/>
</dbReference>
<evidence type="ECO:0000256" key="2">
    <source>
        <dbReference type="ARBA" id="ARBA00006275"/>
    </source>
</evidence>
<keyword evidence="4" id="KW-0472">Membrane</keyword>
<evidence type="ECO:0000259" key="7">
    <source>
        <dbReference type="Pfam" id="PF07980"/>
    </source>
</evidence>
<dbReference type="EMBL" id="GL945017">
    <property type="protein sequence ID" value="EGN55939.1"/>
    <property type="molecule type" value="Genomic_DNA"/>
</dbReference>
<proteinExistence type="inferred from homology"/>
<dbReference type="RefSeq" id="WP_007572789.1">
    <property type="nucleotide sequence ID" value="NZ_BPTS01000001.1"/>
</dbReference>